<sequence>MEFILYFFDRTEKLTGLMQNGAGGSLLSVVHDEAKQTLTVTLAAAAAQAAGQGDYMGFTDLDGQFQLFEIKRIQERHQESGVLCELYGEHVCYELLATVVDDLTLSDTSAQKAAQAILASTRWQCGNCDNLPFSSISFYYESALACLYRLQEQCKARLVFRLTLDGNHITARTVSIVADTPRQTGKRFTWNRDLLQITRQADTTSLVTALYGRGKTIGIKESPSQAARGARRTFADAVWTTPDHPVDKPAGQEWVGDPQALARWGYGSGTKQHLFGVAVFSDLDDPEALLKATYDELQKRCIPSMRYTMKAVDLETLAGLSHEAVRLNDEVTVIDDGFDPPLELTARVTGLKRDYLNPADTELVIGDTAPALGSLLAKMEAEKNRLLEKEGAWDDTTQNAGPDSPVDTSRLEGAIDTLQNKIIASGAYESATVTDSGGILLENNQADSPDYGAIYLGPGLLAIANRKNGMDWEWRTFGTGAGFTASELIAGVLDAGLIKTGRLESVNGSSWIDMQSGAFSFDNGKLSLDGEGNLLVAGYLNAQSGERKVSVNKNPIFGPTITFSVGENDAGYLYADDFNSLVIEAGRLQLSTNALETPSGHTGYTGTVEVGGKTLRFDSGILYEVTG</sequence>
<feature type="domain" description="Tail spike" evidence="1">
    <location>
        <begin position="92"/>
        <end position="378"/>
    </location>
</feature>
<evidence type="ECO:0000259" key="1">
    <source>
        <dbReference type="Pfam" id="PF06605"/>
    </source>
</evidence>
<reference evidence="2 3" key="1">
    <citation type="submission" date="2024-03" db="EMBL/GenBank/DDBJ databases">
        <title>Human intestinal bacterial collection.</title>
        <authorList>
            <person name="Pauvert C."/>
            <person name="Hitch T.C.A."/>
            <person name="Clavel T."/>
        </authorList>
    </citation>
    <scope>NUCLEOTIDE SEQUENCE [LARGE SCALE GENOMIC DNA]</scope>
    <source>
        <strain evidence="2 3">CLA-JM-H44</strain>
    </source>
</reference>
<protein>
    <submittedName>
        <fullName evidence="2">Phage tail protein</fullName>
    </submittedName>
</protein>
<dbReference type="RefSeq" id="WP_349219124.1">
    <property type="nucleotide sequence ID" value="NZ_JBBMFD010000009.1"/>
</dbReference>
<accession>A0ABV1DZN2</accession>
<dbReference type="Proteomes" id="UP001489509">
    <property type="component" value="Unassembled WGS sequence"/>
</dbReference>
<proteinExistence type="predicted"/>
<dbReference type="NCBIfam" id="TIGR01665">
    <property type="entry name" value="put_anti_recept"/>
    <property type="match status" value="1"/>
</dbReference>
<comment type="caution">
    <text evidence="2">The sequence shown here is derived from an EMBL/GenBank/DDBJ whole genome shotgun (WGS) entry which is preliminary data.</text>
</comment>
<gene>
    <name evidence="2" type="ORF">WMO26_06720</name>
</gene>
<dbReference type="EMBL" id="JBBMFD010000009">
    <property type="protein sequence ID" value="MEQ2440513.1"/>
    <property type="molecule type" value="Genomic_DNA"/>
</dbReference>
<dbReference type="Pfam" id="PF06605">
    <property type="entry name" value="Prophage_tail"/>
    <property type="match status" value="1"/>
</dbReference>
<organism evidence="2 3">
    <name type="scientific">Solibaculum intestinale</name>
    <dbReference type="NCBI Taxonomy" id="3133165"/>
    <lineage>
        <taxon>Bacteria</taxon>
        <taxon>Bacillati</taxon>
        <taxon>Bacillota</taxon>
        <taxon>Clostridia</taxon>
        <taxon>Eubacteriales</taxon>
        <taxon>Oscillospiraceae</taxon>
        <taxon>Solibaculum</taxon>
    </lineage>
</organism>
<dbReference type="InterPro" id="IPR007119">
    <property type="entry name" value="Phage_tail_spike_N"/>
</dbReference>
<name>A0ABV1DZN2_9FIRM</name>
<dbReference type="InterPro" id="IPR010572">
    <property type="entry name" value="Tail_dom"/>
</dbReference>
<evidence type="ECO:0000313" key="2">
    <source>
        <dbReference type="EMBL" id="MEQ2440513.1"/>
    </source>
</evidence>
<evidence type="ECO:0000313" key="3">
    <source>
        <dbReference type="Proteomes" id="UP001489509"/>
    </source>
</evidence>
<keyword evidence="3" id="KW-1185">Reference proteome</keyword>